<evidence type="ECO:0000313" key="2">
    <source>
        <dbReference type="EMBL" id="CAF1318083.1"/>
    </source>
</evidence>
<organism evidence="2 5">
    <name type="scientific">Didymodactylos carnosus</name>
    <dbReference type="NCBI Taxonomy" id="1234261"/>
    <lineage>
        <taxon>Eukaryota</taxon>
        <taxon>Metazoa</taxon>
        <taxon>Spiralia</taxon>
        <taxon>Gnathifera</taxon>
        <taxon>Rotifera</taxon>
        <taxon>Eurotatoria</taxon>
        <taxon>Bdelloidea</taxon>
        <taxon>Philodinida</taxon>
        <taxon>Philodinidae</taxon>
        <taxon>Didymodactylos</taxon>
    </lineage>
</organism>
<sequence>MKLITHPPKHLPPQRSVILKWVKNTISSDEVKDELASRFKSIYALEDIIGTSNTRNRHIRIDLGDETEYNTMLNSGKVTIFGQLLDCDEYLPAPKLLICSKCNLPGHIKKICSNSQVEMCRRCGKNRNDGENHKMCEIKCHHCGGIHTSTDYICPVIQKYRRELVLELRSRPDLLPAQAQLFIPPECREPEQRTRVLENKAAQHEQQLKINQQPQRSCIKFNYSNQNQWPSLPSSLSSHATVVCEDNVM</sequence>
<dbReference type="EMBL" id="CAJOBC010046201">
    <property type="protein sequence ID" value="CAF4161576.1"/>
    <property type="molecule type" value="Genomic_DNA"/>
</dbReference>
<evidence type="ECO:0008006" key="6">
    <source>
        <dbReference type="Google" id="ProtNLM"/>
    </source>
</evidence>
<dbReference type="Proteomes" id="UP000663829">
    <property type="component" value="Unassembled WGS sequence"/>
</dbReference>
<comment type="caution">
    <text evidence="2">The sequence shown here is derived from an EMBL/GenBank/DDBJ whole genome shotgun (WGS) entry which is preliminary data.</text>
</comment>
<dbReference type="Proteomes" id="UP000681722">
    <property type="component" value="Unassembled WGS sequence"/>
</dbReference>
<evidence type="ECO:0000313" key="1">
    <source>
        <dbReference type="EMBL" id="CAF0930593.1"/>
    </source>
</evidence>
<name>A0A815EZ73_9BILA</name>
<dbReference type="EMBL" id="CAJNOK010004237">
    <property type="protein sequence ID" value="CAF0930593.1"/>
    <property type="molecule type" value="Genomic_DNA"/>
</dbReference>
<dbReference type="OrthoDB" id="10048019at2759"/>
<gene>
    <name evidence="2" type="ORF">GPM918_LOCUS29335</name>
    <name evidence="1" type="ORF">OVA965_LOCUS11126</name>
    <name evidence="4" type="ORF">SRO942_LOCUS29908</name>
    <name evidence="3" type="ORF">TMI583_LOCUS11122</name>
</gene>
<dbReference type="EMBL" id="CAJNOQ010013271">
    <property type="protein sequence ID" value="CAF1318083.1"/>
    <property type="molecule type" value="Genomic_DNA"/>
</dbReference>
<dbReference type="EMBL" id="CAJOBA010004239">
    <property type="protein sequence ID" value="CAF3707223.1"/>
    <property type="molecule type" value="Genomic_DNA"/>
</dbReference>
<protein>
    <recommendedName>
        <fullName evidence="6">CCHC-type domain-containing protein</fullName>
    </recommendedName>
</protein>
<evidence type="ECO:0000313" key="5">
    <source>
        <dbReference type="Proteomes" id="UP000663829"/>
    </source>
</evidence>
<keyword evidence="5" id="KW-1185">Reference proteome</keyword>
<dbReference type="AlphaFoldDB" id="A0A815EZ73"/>
<reference evidence="2" key="1">
    <citation type="submission" date="2021-02" db="EMBL/GenBank/DDBJ databases">
        <authorList>
            <person name="Nowell W R."/>
        </authorList>
    </citation>
    <scope>NUCLEOTIDE SEQUENCE</scope>
</reference>
<proteinExistence type="predicted"/>
<evidence type="ECO:0000313" key="3">
    <source>
        <dbReference type="EMBL" id="CAF3707223.1"/>
    </source>
</evidence>
<accession>A0A815EZ73</accession>
<dbReference type="Proteomes" id="UP000682733">
    <property type="component" value="Unassembled WGS sequence"/>
</dbReference>
<dbReference type="Proteomes" id="UP000677228">
    <property type="component" value="Unassembled WGS sequence"/>
</dbReference>
<evidence type="ECO:0000313" key="4">
    <source>
        <dbReference type="EMBL" id="CAF4161576.1"/>
    </source>
</evidence>